<accession>A0AAP0WP78</accession>
<dbReference type="Proteomes" id="UP001415857">
    <property type="component" value="Unassembled WGS sequence"/>
</dbReference>
<comment type="caution">
    <text evidence="2">The sequence shown here is derived from an EMBL/GenBank/DDBJ whole genome shotgun (WGS) entry which is preliminary data.</text>
</comment>
<evidence type="ECO:0000313" key="2">
    <source>
        <dbReference type="EMBL" id="KAK9274511.1"/>
    </source>
</evidence>
<reference evidence="2 3" key="1">
    <citation type="journal article" date="2024" name="Plant J.">
        <title>Genome sequences and population genomics reveal climatic adaptation and genomic divergence between two closely related sweetgum species.</title>
        <authorList>
            <person name="Xu W.Q."/>
            <person name="Ren C.Q."/>
            <person name="Zhang X.Y."/>
            <person name="Comes H.P."/>
            <person name="Liu X.H."/>
            <person name="Li Y.G."/>
            <person name="Kettle C.J."/>
            <person name="Jalonen R."/>
            <person name="Gaisberger H."/>
            <person name="Ma Y.Z."/>
            <person name="Qiu Y.X."/>
        </authorList>
    </citation>
    <scope>NUCLEOTIDE SEQUENCE [LARGE SCALE GENOMIC DNA]</scope>
    <source>
        <strain evidence="2">Hangzhou</strain>
    </source>
</reference>
<protein>
    <submittedName>
        <fullName evidence="2">Uncharacterized protein</fullName>
    </submittedName>
</protein>
<evidence type="ECO:0000313" key="3">
    <source>
        <dbReference type="Proteomes" id="UP001415857"/>
    </source>
</evidence>
<evidence type="ECO:0000256" key="1">
    <source>
        <dbReference type="SAM" id="MobiDB-lite"/>
    </source>
</evidence>
<organism evidence="2 3">
    <name type="scientific">Liquidambar formosana</name>
    <name type="common">Formosan gum</name>
    <dbReference type="NCBI Taxonomy" id="63359"/>
    <lineage>
        <taxon>Eukaryota</taxon>
        <taxon>Viridiplantae</taxon>
        <taxon>Streptophyta</taxon>
        <taxon>Embryophyta</taxon>
        <taxon>Tracheophyta</taxon>
        <taxon>Spermatophyta</taxon>
        <taxon>Magnoliopsida</taxon>
        <taxon>eudicotyledons</taxon>
        <taxon>Gunneridae</taxon>
        <taxon>Pentapetalae</taxon>
        <taxon>Saxifragales</taxon>
        <taxon>Altingiaceae</taxon>
        <taxon>Liquidambar</taxon>
    </lineage>
</organism>
<feature type="compositionally biased region" description="Low complexity" evidence="1">
    <location>
        <begin position="16"/>
        <end position="29"/>
    </location>
</feature>
<gene>
    <name evidence="2" type="ORF">L1049_021760</name>
</gene>
<keyword evidence="3" id="KW-1185">Reference proteome</keyword>
<dbReference type="AlphaFoldDB" id="A0AAP0WP78"/>
<sequence length="148" mass="16179">MNAAKILHDNKGTLQSSNSKPSKPTSNRKPTIDTISSSASIPSKLHPPQLVDVARCNHGRFLKTLKQNLRSYWGCFKPIQSKSKDKGKVRNDSCNASAKSTGSAQALRCSSPENPNYYSGMSAEECDEKLKSAILYCKNSTDSFPNPL</sequence>
<feature type="compositionally biased region" description="Basic and acidic residues" evidence="1">
    <location>
        <begin position="1"/>
        <end position="11"/>
    </location>
</feature>
<proteinExistence type="predicted"/>
<dbReference type="EMBL" id="JBBPBK010000011">
    <property type="protein sequence ID" value="KAK9274511.1"/>
    <property type="molecule type" value="Genomic_DNA"/>
</dbReference>
<name>A0AAP0WP78_LIQFO</name>
<feature type="region of interest" description="Disordered" evidence="1">
    <location>
        <begin position="1"/>
        <end position="45"/>
    </location>
</feature>